<proteinExistence type="predicted"/>
<name>A0A0A7LFC7_9ARCH</name>
<evidence type="ECO:0000313" key="2">
    <source>
        <dbReference type="Proteomes" id="UP000030787"/>
    </source>
</evidence>
<organism evidence="1 2">
    <name type="scientific">Candidatus Methanoplasma termitum</name>
    <dbReference type="NCBI Taxonomy" id="1577791"/>
    <lineage>
        <taxon>Archaea</taxon>
        <taxon>Methanobacteriati</taxon>
        <taxon>Thermoplasmatota</taxon>
        <taxon>Thermoplasmata</taxon>
        <taxon>Methanomassiliicoccales</taxon>
        <taxon>Methanomassiliicoccaceae</taxon>
        <taxon>Candidatus Methanoplasma</taxon>
    </lineage>
</organism>
<accession>A0A0A7LFC7</accession>
<gene>
    <name evidence="1" type="ORF">Mpt1_c11350</name>
</gene>
<protein>
    <submittedName>
        <fullName evidence="1">Uncharacterized protein</fullName>
    </submittedName>
</protein>
<evidence type="ECO:0000313" key="1">
    <source>
        <dbReference type="EMBL" id="AIZ56997.1"/>
    </source>
</evidence>
<dbReference type="EMBL" id="CP010070">
    <property type="protein sequence ID" value="AIZ56997.1"/>
    <property type="molecule type" value="Genomic_DNA"/>
</dbReference>
<reference evidence="1 2" key="1">
    <citation type="journal article" date="2014" name="Appl. Environ. Microbiol.">
        <title>Comparative Genome Analysis of 'Candidatus Methanoplasma termitum' Indicates a New Mode of Energy Metabolism in the Seventh Order of Methanogens.</title>
        <authorList>
            <person name="Lang K."/>
            <person name="Schuldes J."/>
            <person name="Klingl A."/>
            <person name="Poehlein A."/>
            <person name="Daniel R."/>
            <person name="Brune A."/>
        </authorList>
    </citation>
    <scope>NUCLEOTIDE SEQUENCE [LARGE SCALE GENOMIC DNA]</scope>
    <source>
        <strain evidence="2">Mpt1</strain>
    </source>
</reference>
<dbReference type="AlphaFoldDB" id="A0A0A7LFC7"/>
<dbReference type="Proteomes" id="UP000030787">
    <property type="component" value="Chromosome"/>
</dbReference>
<dbReference type="HOGENOM" id="CLU_2366059_0_0_2"/>
<keyword evidence="2" id="KW-1185">Reference proteome</keyword>
<sequence length="95" mass="11031">MEKIKERIENNEIYCLELDEGAGPGPLKITRYFFKDGSIESVILAPNFRAACPSCNNSWTTEDLIERLKEMPLLAYEFEMPGKTRVWMRFVTLHS</sequence>
<dbReference type="STRING" id="1577791.Mpt1_c11350"/>
<dbReference type="KEGG" id="mear:Mpt1_c11350"/>